<accession>A0A840V2H2</accession>
<proteinExistence type="predicted"/>
<keyword evidence="1" id="KW-0812">Transmembrane</keyword>
<keyword evidence="1" id="KW-0472">Membrane</keyword>
<evidence type="ECO:0000313" key="2">
    <source>
        <dbReference type="EMBL" id="MBB5351246.1"/>
    </source>
</evidence>
<gene>
    <name evidence="2" type="ORF">HNR46_001482</name>
</gene>
<dbReference type="EMBL" id="JACHFD010000006">
    <property type="protein sequence ID" value="MBB5351246.1"/>
    <property type="molecule type" value="Genomic_DNA"/>
</dbReference>
<name>A0A840V2H2_9BACT</name>
<protein>
    <submittedName>
        <fullName evidence="2">Uncharacterized protein</fullName>
    </submittedName>
</protein>
<feature type="transmembrane region" description="Helical" evidence="1">
    <location>
        <begin position="144"/>
        <end position="161"/>
    </location>
</feature>
<keyword evidence="3" id="KW-1185">Reference proteome</keyword>
<dbReference type="RefSeq" id="WP_184017259.1">
    <property type="nucleotide sequence ID" value="NZ_JACHFD010000006.1"/>
</dbReference>
<keyword evidence="1" id="KW-1133">Transmembrane helix</keyword>
<dbReference type="Proteomes" id="UP000557717">
    <property type="component" value="Unassembled WGS sequence"/>
</dbReference>
<feature type="transmembrane region" description="Helical" evidence="1">
    <location>
        <begin position="65"/>
        <end position="88"/>
    </location>
</feature>
<feature type="transmembrane region" description="Helical" evidence="1">
    <location>
        <begin position="209"/>
        <end position="228"/>
    </location>
</feature>
<evidence type="ECO:0000256" key="1">
    <source>
        <dbReference type="SAM" id="Phobius"/>
    </source>
</evidence>
<comment type="caution">
    <text evidence="2">The sequence shown here is derived from an EMBL/GenBank/DDBJ whole genome shotgun (WGS) entry which is preliminary data.</text>
</comment>
<feature type="transmembrane region" description="Helical" evidence="1">
    <location>
        <begin position="26"/>
        <end position="45"/>
    </location>
</feature>
<evidence type="ECO:0000313" key="3">
    <source>
        <dbReference type="Proteomes" id="UP000557717"/>
    </source>
</evidence>
<feature type="transmembrane region" description="Helical" evidence="1">
    <location>
        <begin position="182"/>
        <end position="203"/>
    </location>
</feature>
<dbReference type="AlphaFoldDB" id="A0A840V2H2"/>
<sequence>MAIDAQPQVLREAPWKAGLRAAKANLVPGLVVQIAMVGLLVGYGFSVSFRGLLESLAEVKARWGWPYSALSGLVAGGILPELLRVVVFQKGKLKSANARELVFAAPFWAGMGTVVDFFYRAQAMWFGDEARIEVVVPQVLVDQFVYNPIFAAPVTVWLYAWKNHGYRWQRRFFTAAFYRDKVVPSLVACWGVWIPIVTVLYTLPEPVQLPAFSLALCLWVMLYGWMAGEDTAEGQR</sequence>
<organism evidence="2 3">
    <name type="scientific">Haloferula luteola</name>
    <dbReference type="NCBI Taxonomy" id="595692"/>
    <lineage>
        <taxon>Bacteria</taxon>
        <taxon>Pseudomonadati</taxon>
        <taxon>Verrucomicrobiota</taxon>
        <taxon>Verrucomicrobiia</taxon>
        <taxon>Verrucomicrobiales</taxon>
        <taxon>Verrucomicrobiaceae</taxon>
        <taxon>Haloferula</taxon>
    </lineage>
</organism>
<feature type="transmembrane region" description="Helical" evidence="1">
    <location>
        <begin position="100"/>
        <end position="119"/>
    </location>
</feature>
<reference evidence="2 3" key="1">
    <citation type="submission" date="2020-08" db="EMBL/GenBank/DDBJ databases">
        <title>Genomic Encyclopedia of Type Strains, Phase IV (KMG-IV): sequencing the most valuable type-strain genomes for metagenomic binning, comparative biology and taxonomic classification.</title>
        <authorList>
            <person name="Goeker M."/>
        </authorList>
    </citation>
    <scope>NUCLEOTIDE SEQUENCE [LARGE SCALE GENOMIC DNA]</scope>
    <source>
        <strain evidence="2 3">YC6886</strain>
    </source>
</reference>